<gene>
    <name evidence="1" type="ORF">LAL4801_02528</name>
</gene>
<sequence>MGNYNNTRLNKEQYLKYSEKTQFVMLFKLS</sequence>
<protein>
    <submittedName>
        <fullName evidence="1">Uncharacterized protein</fullName>
    </submittedName>
</protein>
<organism evidence="1 2">
    <name type="scientific">Roseibium aggregatum</name>
    <dbReference type="NCBI Taxonomy" id="187304"/>
    <lineage>
        <taxon>Bacteria</taxon>
        <taxon>Pseudomonadati</taxon>
        <taxon>Pseudomonadota</taxon>
        <taxon>Alphaproteobacteria</taxon>
        <taxon>Hyphomicrobiales</taxon>
        <taxon>Stappiaceae</taxon>
        <taxon>Roseibium</taxon>
    </lineage>
</organism>
<name>A0A0M6Y1U8_9HYPH</name>
<reference evidence="2" key="1">
    <citation type="submission" date="2015-07" db="EMBL/GenBank/DDBJ databases">
        <authorList>
            <person name="Rodrigo-Torres Lidia"/>
            <person name="Arahal R.David."/>
        </authorList>
    </citation>
    <scope>NUCLEOTIDE SEQUENCE [LARGE SCALE GENOMIC DNA]</scope>
    <source>
        <strain evidence="2">CECT 4801</strain>
    </source>
</reference>
<dbReference type="EMBL" id="CXST01000001">
    <property type="protein sequence ID" value="CTQ44086.1"/>
    <property type="molecule type" value="Genomic_DNA"/>
</dbReference>
<dbReference type="AlphaFoldDB" id="A0A0M6Y1U8"/>
<evidence type="ECO:0000313" key="2">
    <source>
        <dbReference type="Proteomes" id="UP000048926"/>
    </source>
</evidence>
<accession>A0A0M6Y1U8</accession>
<dbReference type="Proteomes" id="UP000048926">
    <property type="component" value="Unassembled WGS sequence"/>
</dbReference>
<keyword evidence="2" id="KW-1185">Reference proteome</keyword>
<proteinExistence type="predicted"/>
<evidence type="ECO:0000313" key="1">
    <source>
        <dbReference type="EMBL" id="CTQ44086.1"/>
    </source>
</evidence>